<feature type="domain" description="HTH araC/xylS-type" evidence="4">
    <location>
        <begin position="195"/>
        <end position="293"/>
    </location>
</feature>
<dbReference type="Proteomes" id="UP000633278">
    <property type="component" value="Unassembled WGS sequence"/>
</dbReference>
<dbReference type="Pfam" id="PF07883">
    <property type="entry name" value="Cupin_2"/>
    <property type="match status" value="1"/>
</dbReference>
<dbReference type="PANTHER" id="PTHR43280">
    <property type="entry name" value="ARAC-FAMILY TRANSCRIPTIONAL REGULATOR"/>
    <property type="match status" value="1"/>
</dbReference>
<accession>A0A917HXT2</accession>
<reference evidence="5" key="1">
    <citation type="journal article" date="2014" name="Int. J. Syst. Evol. Microbiol.">
        <title>Complete genome sequence of Corynebacterium casei LMG S-19264T (=DSM 44701T), isolated from a smear-ripened cheese.</title>
        <authorList>
            <consortium name="US DOE Joint Genome Institute (JGI-PGF)"/>
            <person name="Walter F."/>
            <person name="Albersmeier A."/>
            <person name="Kalinowski J."/>
            <person name="Ruckert C."/>
        </authorList>
    </citation>
    <scope>NUCLEOTIDE SEQUENCE</scope>
    <source>
        <strain evidence="5">CGMCC 1.15763</strain>
    </source>
</reference>
<dbReference type="InterPro" id="IPR018062">
    <property type="entry name" value="HTH_AraC-typ_CS"/>
</dbReference>
<proteinExistence type="predicted"/>
<keyword evidence="6" id="KW-1185">Reference proteome</keyword>
<dbReference type="InterPro" id="IPR018060">
    <property type="entry name" value="HTH_AraC"/>
</dbReference>
<evidence type="ECO:0000256" key="2">
    <source>
        <dbReference type="ARBA" id="ARBA00023125"/>
    </source>
</evidence>
<dbReference type="SMART" id="SM00342">
    <property type="entry name" value="HTH_ARAC"/>
    <property type="match status" value="1"/>
</dbReference>
<dbReference type="InterPro" id="IPR011051">
    <property type="entry name" value="RmlC_Cupin_sf"/>
</dbReference>
<protein>
    <submittedName>
        <fullName evidence="5">AraC family transcriptional regulator</fullName>
    </submittedName>
</protein>
<dbReference type="InterPro" id="IPR014710">
    <property type="entry name" value="RmlC-like_jellyroll"/>
</dbReference>
<dbReference type="GO" id="GO:0043565">
    <property type="term" value="F:sequence-specific DNA binding"/>
    <property type="evidence" value="ECO:0007669"/>
    <property type="project" value="InterPro"/>
</dbReference>
<dbReference type="EMBL" id="BMJW01000001">
    <property type="protein sequence ID" value="GGG96551.1"/>
    <property type="molecule type" value="Genomic_DNA"/>
</dbReference>
<comment type="caution">
    <text evidence="5">The sequence shown here is derived from an EMBL/GenBank/DDBJ whole genome shotgun (WGS) entry which is preliminary data.</text>
</comment>
<dbReference type="InterPro" id="IPR013096">
    <property type="entry name" value="Cupin_2"/>
</dbReference>
<evidence type="ECO:0000313" key="5">
    <source>
        <dbReference type="EMBL" id="GGG96551.1"/>
    </source>
</evidence>
<dbReference type="Pfam" id="PF12833">
    <property type="entry name" value="HTH_18"/>
    <property type="match status" value="1"/>
</dbReference>
<dbReference type="GO" id="GO:0003700">
    <property type="term" value="F:DNA-binding transcription factor activity"/>
    <property type="evidence" value="ECO:0007669"/>
    <property type="project" value="InterPro"/>
</dbReference>
<dbReference type="Gene3D" id="1.10.10.60">
    <property type="entry name" value="Homeodomain-like"/>
    <property type="match status" value="2"/>
</dbReference>
<dbReference type="PROSITE" id="PS00041">
    <property type="entry name" value="HTH_ARAC_FAMILY_1"/>
    <property type="match status" value="1"/>
</dbReference>
<dbReference type="PROSITE" id="PS01124">
    <property type="entry name" value="HTH_ARAC_FAMILY_2"/>
    <property type="match status" value="1"/>
</dbReference>
<sequence length="294" mass="33585">MKCTLELDAETSFIAMKVLPFKIPKSKNIALIYQEDKGAIFYDKLHQHEEIQICAIVKGEGTLVVGDTVNDYKSGDVLVIGSNLPHVFKSDVSSEKKSHMISLFFTKTSFGDAFFSLGDFSKIDTFFKLSNTGCTVLSHKKELLALFVSLKKASSFERFIIFLKIINLILKAETASLSTFVYQKKYTDNEGKRMSTIMDYTMNHFDSDIDLQSIADLANMTPNAFCRYFKQRTNKTYFQFLIEVKIEQACRLLKNQELLIAEISEKAGFKNISNFNRKFKEVKGITPTAFRRLH</sequence>
<evidence type="ECO:0000256" key="3">
    <source>
        <dbReference type="ARBA" id="ARBA00023163"/>
    </source>
</evidence>
<dbReference type="InterPro" id="IPR020449">
    <property type="entry name" value="Tscrpt_reg_AraC-type_HTH"/>
</dbReference>
<name>A0A917HXT2_9FLAO</name>
<evidence type="ECO:0000259" key="4">
    <source>
        <dbReference type="PROSITE" id="PS01124"/>
    </source>
</evidence>
<dbReference type="RefSeq" id="WP_308421293.1">
    <property type="nucleotide sequence ID" value="NZ_BMJW01000001.1"/>
</dbReference>
<keyword evidence="2" id="KW-0238">DNA-binding</keyword>
<dbReference type="SUPFAM" id="SSF46689">
    <property type="entry name" value="Homeodomain-like"/>
    <property type="match status" value="2"/>
</dbReference>
<dbReference type="Gene3D" id="2.60.120.10">
    <property type="entry name" value="Jelly Rolls"/>
    <property type="match status" value="1"/>
</dbReference>
<dbReference type="AlphaFoldDB" id="A0A917HXT2"/>
<dbReference type="InterPro" id="IPR009057">
    <property type="entry name" value="Homeodomain-like_sf"/>
</dbReference>
<dbReference type="PANTHER" id="PTHR43280:SF34">
    <property type="entry name" value="ARAC-FAMILY TRANSCRIPTIONAL REGULATOR"/>
    <property type="match status" value="1"/>
</dbReference>
<gene>
    <name evidence="5" type="ORF">GCM10011416_12950</name>
</gene>
<dbReference type="SUPFAM" id="SSF51182">
    <property type="entry name" value="RmlC-like cupins"/>
    <property type="match status" value="1"/>
</dbReference>
<dbReference type="PRINTS" id="PR00032">
    <property type="entry name" value="HTHARAC"/>
</dbReference>
<evidence type="ECO:0000313" key="6">
    <source>
        <dbReference type="Proteomes" id="UP000633278"/>
    </source>
</evidence>
<reference evidence="5" key="2">
    <citation type="submission" date="2020-09" db="EMBL/GenBank/DDBJ databases">
        <authorList>
            <person name="Sun Q."/>
            <person name="Zhou Y."/>
        </authorList>
    </citation>
    <scope>NUCLEOTIDE SEQUENCE</scope>
    <source>
        <strain evidence="5">CGMCC 1.15763</strain>
    </source>
</reference>
<keyword evidence="3" id="KW-0804">Transcription</keyword>
<keyword evidence="1" id="KW-0805">Transcription regulation</keyword>
<evidence type="ECO:0000256" key="1">
    <source>
        <dbReference type="ARBA" id="ARBA00023015"/>
    </source>
</evidence>
<organism evidence="5 6">
    <name type="scientific">Polaribacter pacificus</name>
    <dbReference type="NCBI Taxonomy" id="1775173"/>
    <lineage>
        <taxon>Bacteria</taxon>
        <taxon>Pseudomonadati</taxon>
        <taxon>Bacteroidota</taxon>
        <taxon>Flavobacteriia</taxon>
        <taxon>Flavobacteriales</taxon>
        <taxon>Flavobacteriaceae</taxon>
    </lineage>
</organism>